<dbReference type="Pfam" id="PF03631">
    <property type="entry name" value="Virul_fac_BrkB"/>
    <property type="match status" value="1"/>
</dbReference>
<evidence type="ECO:0000256" key="1">
    <source>
        <dbReference type="ARBA" id="ARBA00004651"/>
    </source>
</evidence>
<dbReference type="EMBL" id="QHJQ01000011">
    <property type="protein sequence ID" value="PXA03216.1"/>
    <property type="molecule type" value="Genomic_DNA"/>
</dbReference>
<evidence type="ECO:0000256" key="2">
    <source>
        <dbReference type="ARBA" id="ARBA00022475"/>
    </source>
</evidence>
<dbReference type="RefSeq" id="WP_110131971.1">
    <property type="nucleotide sequence ID" value="NZ_QHJQ01000011.1"/>
</dbReference>
<dbReference type="GO" id="GO:0005886">
    <property type="term" value="C:plasma membrane"/>
    <property type="evidence" value="ECO:0007669"/>
    <property type="project" value="UniProtKB-SubCell"/>
</dbReference>
<keyword evidence="3 6" id="KW-0812">Transmembrane</keyword>
<keyword evidence="5 6" id="KW-0472">Membrane</keyword>
<dbReference type="PANTHER" id="PTHR30213">
    <property type="entry name" value="INNER MEMBRANE PROTEIN YHJD"/>
    <property type="match status" value="1"/>
</dbReference>
<evidence type="ECO:0000256" key="4">
    <source>
        <dbReference type="ARBA" id="ARBA00022989"/>
    </source>
</evidence>
<name>A0A317ZDE0_9BACT</name>
<keyword evidence="2" id="KW-1003">Cell membrane</keyword>
<gene>
    <name evidence="7" type="ORF">DDZ13_13415</name>
</gene>
<dbReference type="PANTHER" id="PTHR30213:SF0">
    <property type="entry name" value="UPF0761 MEMBRANE PROTEIN YIHY"/>
    <property type="match status" value="1"/>
</dbReference>
<feature type="transmembrane region" description="Helical" evidence="6">
    <location>
        <begin position="262"/>
        <end position="285"/>
    </location>
</feature>
<feature type="transmembrane region" description="Helical" evidence="6">
    <location>
        <begin position="69"/>
        <end position="90"/>
    </location>
</feature>
<dbReference type="OrthoDB" id="9808671at2"/>
<organism evidence="7 8">
    <name type="scientific">Coraliomargarita sinensis</name>
    <dbReference type="NCBI Taxonomy" id="2174842"/>
    <lineage>
        <taxon>Bacteria</taxon>
        <taxon>Pseudomonadati</taxon>
        <taxon>Verrucomicrobiota</taxon>
        <taxon>Opitutia</taxon>
        <taxon>Puniceicoccales</taxon>
        <taxon>Coraliomargaritaceae</taxon>
        <taxon>Coraliomargarita</taxon>
    </lineage>
</organism>
<sequence>MHNNKSGKKTTPLDELKVYADRTRDLMGRDIWELEHLGRKTVRARLYHLLRILTLTWQGLRRNKIPVQAAALTFYSLIGIGPLIALGIMISGFALEKGNNEIVIEGIYNAIAFAAPQIALEGEGGDTLSDQMIEIINQFSAAASSGTVGAVGLIMLFFIGIQVLSSIEGSFNSLWGVDKGRKIGERIVTYWTFISLGAVVGTLSLTLIAANAFVQIASDLPFGTTLASLIQFFSPVITFVLISTLLAFFFRFIPNTRVEWRPAFCGAVLVVILLHLYNMLSFLYVNRVVQTNSLYGSVGIIVILMLGLFIFWLLILLGGQVTYAVQNADFLTNENAWQKTSERAREVISLGILLLATRRFQSGHPPIHSSELLEKLRVPSHILNTSIARLCKIGYLVPIEGKNSEEERNRAYQLGKPAESITLGDFKQSIEAYGNNEGLDIVTAVDPAIRAYLDEVLSLKDCPSASRKLSELV</sequence>
<accession>A0A317ZDE0</accession>
<feature type="transmembrane region" description="Helical" evidence="6">
    <location>
        <begin position="297"/>
        <end position="317"/>
    </location>
</feature>
<dbReference type="Proteomes" id="UP000247099">
    <property type="component" value="Unassembled WGS sequence"/>
</dbReference>
<feature type="transmembrane region" description="Helical" evidence="6">
    <location>
        <begin position="188"/>
        <end position="214"/>
    </location>
</feature>
<proteinExistence type="predicted"/>
<comment type="subcellular location">
    <subcellularLocation>
        <location evidence="1">Cell membrane</location>
        <topology evidence="1">Multi-pass membrane protein</topology>
    </subcellularLocation>
</comment>
<evidence type="ECO:0000256" key="5">
    <source>
        <dbReference type="ARBA" id="ARBA00023136"/>
    </source>
</evidence>
<feature type="transmembrane region" description="Helical" evidence="6">
    <location>
        <begin position="147"/>
        <end position="167"/>
    </location>
</feature>
<evidence type="ECO:0000313" key="8">
    <source>
        <dbReference type="Proteomes" id="UP000247099"/>
    </source>
</evidence>
<protein>
    <recommendedName>
        <fullName evidence="9">YihY/virulence factor BrkB family protein</fullName>
    </recommendedName>
</protein>
<dbReference type="NCBIfam" id="TIGR00765">
    <property type="entry name" value="yihY_not_rbn"/>
    <property type="match status" value="1"/>
</dbReference>
<feature type="transmembrane region" description="Helical" evidence="6">
    <location>
        <begin position="226"/>
        <end position="250"/>
    </location>
</feature>
<evidence type="ECO:0000313" key="7">
    <source>
        <dbReference type="EMBL" id="PXA03216.1"/>
    </source>
</evidence>
<evidence type="ECO:0000256" key="6">
    <source>
        <dbReference type="SAM" id="Phobius"/>
    </source>
</evidence>
<keyword evidence="4 6" id="KW-1133">Transmembrane helix</keyword>
<dbReference type="AlphaFoldDB" id="A0A317ZDE0"/>
<keyword evidence="8" id="KW-1185">Reference proteome</keyword>
<reference evidence="7 8" key="1">
    <citation type="submission" date="2018-05" db="EMBL/GenBank/DDBJ databases">
        <title>Coraliomargarita sinensis sp. nov., isolated from a marine solar saltern.</title>
        <authorList>
            <person name="Zhou L.Y."/>
        </authorList>
    </citation>
    <scope>NUCLEOTIDE SEQUENCE [LARGE SCALE GENOMIC DNA]</scope>
    <source>
        <strain evidence="7 8">WN38</strain>
    </source>
</reference>
<comment type="caution">
    <text evidence="7">The sequence shown here is derived from an EMBL/GenBank/DDBJ whole genome shotgun (WGS) entry which is preliminary data.</text>
</comment>
<dbReference type="InParanoid" id="A0A317ZDE0"/>
<dbReference type="InterPro" id="IPR017039">
    <property type="entry name" value="Virul_fac_BrkB"/>
</dbReference>
<evidence type="ECO:0000256" key="3">
    <source>
        <dbReference type="ARBA" id="ARBA00022692"/>
    </source>
</evidence>
<evidence type="ECO:0008006" key="9">
    <source>
        <dbReference type="Google" id="ProtNLM"/>
    </source>
</evidence>